<name>A0ABR3GQW7_9PEZI</name>
<evidence type="ECO:0000313" key="1">
    <source>
        <dbReference type="EMBL" id="KAL0638302.1"/>
    </source>
</evidence>
<accession>A0ABR3GQW7</accession>
<evidence type="ECO:0000313" key="2">
    <source>
        <dbReference type="Proteomes" id="UP001447188"/>
    </source>
</evidence>
<dbReference type="PANTHER" id="PTHR43431">
    <property type="entry name" value="OXIDOREDUCTASE, SHORT CHAIN DEHYDROGENASE/REDUCTASE FAMILY (AFU_ORTHOLOGUE AFUA_5G14000)"/>
    <property type="match status" value="1"/>
</dbReference>
<dbReference type="InterPro" id="IPR003560">
    <property type="entry name" value="DHB_DH"/>
</dbReference>
<dbReference type="InterPro" id="IPR036291">
    <property type="entry name" value="NAD(P)-bd_dom_sf"/>
</dbReference>
<dbReference type="SUPFAM" id="SSF51735">
    <property type="entry name" value="NAD(P)-binding Rossmann-fold domains"/>
    <property type="match status" value="1"/>
</dbReference>
<protein>
    <recommendedName>
        <fullName evidence="3">NAD(P)-binding protein</fullName>
    </recommendedName>
</protein>
<dbReference type="EMBL" id="JBBBZM010000023">
    <property type="protein sequence ID" value="KAL0638302.1"/>
    <property type="molecule type" value="Genomic_DNA"/>
</dbReference>
<reference evidence="1 2" key="1">
    <citation type="submission" date="2024-02" db="EMBL/GenBank/DDBJ databases">
        <title>Discinaceae phylogenomics.</title>
        <authorList>
            <person name="Dirks A.C."/>
            <person name="James T.Y."/>
        </authorList>
    </citation>
    <scope>NUCLEOTIDE SEQUENCE [LARGE SCALE GENOMIC DNA]</scope>
    <source>
        <strain evidence="1 2">ACD0624</strain>
    </source>
</reference>
<organism evidence="1 2">
    <name type="scientific">Discina gigas</name>
    <dbReference type="NCBI Taxonomy" id="1032678"/>
    <lineage>
        <taxon>Eukaryota</taxon>
        <taxon>Fungi</taxon>
        <taxon>Dikarya</taxon>
        <taxon>Ascomycota</taxon>
        <taxon>Pezizomycotina</taxon>
        <taxon>Pezizomycetes</taxon>
        <taxon>Pezizales</taxon>
        <taxon>Discinaceae</taxon>
        <taxon>Discina</taxon>
    </lineage>
</organism>
<dbReference type="PRINTS" id="PR01397">
    <property type="entry name" value="DHBDHDRGNASE"/>
</dbReference>
<evidence type="ECO:0008006" key="3">
    <source>
        <dbReference type="Google" id="ProtNLM"/>
    </source>
</evidence>
<dbReference type="PANTHER" id="PTHR43431:SF7">
    <property type="entry name" value="OXIDOREDUCTASE, SHORT CHAIN DEHYDROGENASE_REDUCTASE FAMILY (AFU_ORTHOLOGUE AFUA_5G14000)"/>
    <property type="match status" value="1"/>
</dbReference>
<keyword evidence="2" id="KW-1185">Reference proteome</keyword>
<comment type="caution">
    <text evidence="1">The sequence shown here is derived from an EMBL/GenBank/DDBJ whole genome shotgun (WGS) entry which is preliminary data.</text>
</comment>
<dbReference type="Pfam" id="PF00106">
    <property type="entry name" value="adh_short"/>
    <property type="match status" value="1"/>
</dbReference>
<dbReference type="Gene3D" id="3.40.50.720">
    <property type="entry name" value="NAD(P)-binding Rossmann-like Domain"/>
    <property type="match status" value="1"/>
</dbReference>
<dbReference type="InterPro" id="IPR002347">
    <property type="entry name" value="SDR_fam"/>
</dbReference>
<gene>
    <name evidence="1" type="ORF">Q9L58_002604</name>
</gene>
<proteinExistence type="predicted"/>
<sequence length="244" mass="25877">MAITKALAIIAGVGPGTGAAVAKRFAQEYNVVLLARSTSSLDPVVQEIQSLGGNAFGIPTDISDAKSVDEAFKQIAAKYPGTAVSAAVFNASAGLIKKPFLELSAEEWNSTWTVNGTGAFLFSQAVLPLLVASKHLAHPPTLIFTGATAGIKAFPNSATFAAGNFAKRALSQSLAKEFGPQGIHVSYAVIDGVIDIPKTKAWLNDVPDAKISPDAIANAYWHIHTQPRTAFTWEIDIRPYVEKW</sequence>
<dbReference type="Proteomes" id="UP001447188">
    <property type="component" value="Unassembled WGS sequence"/>
</dbReference>